<dbReference type="Proteomes" id="UP000254920">
    <property type="component" value="Unassembled WGS sequence"/>
</dbReference>
<dbReference type="EMBL" id="UFVD01000001">
    <property type="protein sequence ID" value="SUX11180.1"/>
    <property type="molecule type" value="Genomic_DNA"/>
</dbReference>
<dbReference type="GO" id="GO:0090729">
    <property type="term" value="F:toxin activity"/>
    <property type="evidence" value="ECO:0007669"/>
    <property type="project" value="UniProtKB-KW"/>
</dbReference>
<dbReference type="InterPro" id="IPR003995">
    <property type="entry name" value="RTX_toxin_determinant-A"/>
</dbReference>
<dbReference type="GO" id="GO:0005509">
    <property type="term" value="F:calcium ion binding"/>
    <property type="evidence" value="ECO:0007669"/>
    <property type="project" value="InterPro"/>
</dbReference>
<proteinExistence type="predicted"/>
<keyword evidence="7" id="KW-0472">Membrane</keyword>
<keyword evidence="4" id="KW-0800">Toxin</keyword>
<keyword evidence="6" id="KW-0843">Virulence</keyword>
<dbReference type="InterPro" id="IPR001343">
    <property type="entry name" value="Hemolysn_Ca-bd"/>
</dbReference>
<dbReference type="Pfam" id="PF00353">
    <property type="entry name" value="HemolysinCabind"/>
    <property type="match status" value="27"/>
</dbReference>
<evidence type="ECO:0000256" key="1">
    <source>
        <dbReference type="ARBA" id="ARBA00004370"/>
    </source>
</evidence>
<dbReference type="InterPro" id="IPR018511">
    <property type="entry name" value="Hemolysin-typ_Ca-bd_CS"/>
</dbReference>
<evidence type="ECO:0000256" key="2">
    <source>
        <dbReference type="ARBA" id="ARBA00004613"/>
    </source>
</evidence>
<dbReference type="PROSITE" id="PS00330">
    <property type="entry name" value="HEMOLYSIN_CALCIUM"/>
    <property type="match status" value="18"/>
</dbReference>
<evidence type="ECO:0000313" key="9">
    <source>
        <dbReference type="Proteomes" id="UP000254920"/>
    </source>
</evidence>
<dbReference type="STRING" id="32024.GCA_000788295_01579"/>
<evidence type="ECO:0000256" key="4">
    <source>
        <dbReference type="ARBA" id="ARBA00022656"/>
    </source>
</evidence>
<evidence type="ECO:0000313" key="8">
    <source>
        <dbReference type="EMBL" id="SUX11180.1"/>
    </source>
</evidence>
<accession>A0A381DKS1</accession>
<gene>
    <name evidence="8" type="primary">cya</name>
    <name evidence="8" type="ORF">NCTC12475_01395</name>
</gene>
<dbReference type="PRINTS" id="PR00313">
    <property type="entry name" value="CABNDNGRPT"/>
</dbReference>
<organism evidence="8 9">
    <name type="scientific">Campylobacter sputorum subsp. sputorum</name>
    <dbReference type="NCBI Taxonomy" id="32024"/>
    <lineage>
        <taxon>Bacteria</taxon>
        <taxon>Pseudomonadati</taxon>
        <taxon>Campylobacterota</taxon>
        <taxon>Epsilonproteobacteria</taxon>
        <taxon>Campylobacterales</taxon>
        <taxon>Campylobacteraceae</taxon>
        <taxon>Campylobacter</taxon>
    </lineage>
</organism>
<dbReference type="SUPFAM" id="SSF51120">
    <property type="entry name" value="beta-Roll"/>
    <property type="match status" value="14"/>
</dbReference>
<evidence type="ECO:0000256" key="7">
    <source>
        <dbReference type="ARBA" id="ARBA00023136"/>
    </source>
</evidence>
<dbReference type="GO" id="GO:0005576">
    <property type="term" value="C:extracellular region"/>
    <property type="evidence" value="ECO:0007669"/>
    <property type="project" value="UniProtKB-SubCell"/>
</dbReference>
<name>A0A381DKS1_9BACT</name>
<sequence length="2613" mass="283333">MQGYAYTRDNNGTKEVVVFDKNTGKTVALASFSGYLALSGGMISKGLEAAGSVTKGTIIGKIYAITDGVISGVFDKQGNPDKNSTDVIGTSATAMLIGEIGAVAGSFIPGIGTTIGAVIGGVVGAIAGSVVGENAYEGIIDAISKAIDLADEAAKRINNFFDNKNPLPPFMDNKSTIPSFPLSQFENPFTLPTIYDPLILDLDNDGIETTTLDNGVYFDHNSDNISFKTSWVGNDDALLVVDKNLNNQIDDGNELFGNFTKLNNTNNHAINGFHALKEYDTNKDNIIDINDKEFKTLKLWQDKNSNALVDDNELFSLEEKGIKSINLNHKISNEIINTDNTKELTSTFTKFDGTTGEIADINLKVNKVDSIYKKDTILDEKYINLPYIKGYGFLRDLNKAASLSTSLYNTLKTYINATTKDEQIKLLQTLVKEWSDTTSKNNSYSLQKSTIINNNMPEIKIINLVDKLNSDTSINKDIIYNEIINLSKNSSDERFKDGNYLIEILKNNNNQLPNSYTAYKNIRLTPSENNSMMNEKIDDGLLKEFDSIKYKLQIIDNFRGEVTPTLYYNTNSDIKDIINNINKAYDDILDFTYKSLLTQTRLKEYIGLIDLNIEETTNSNDNNISYKFNLNYDKAISKFNEINKTDPKKAFTDLADFITLFENKNDIVELASLFSNFINQASKDGNLNEYKDLIYKYNTLTYIIAEQKNSNIKGYNSNDIIYGNGGDDTIEGYGGDDTLYGGIDNDTLLGGDGKDTLYGNEGGDKLHGGNDDDILNGNEGNDYLYGNNGNDTLLGGEGSDKLYGEYGNDTLIGGKGNDYLDGGYNDDTYIFARGDGQDIISDNSGNNIIKFQEGIAKEDILATRIANSNDLKITIKNSNDSLYINNAYNNFNIKFSFSDNTILTLNDIALQVDDDDNSNNLKGYNSNDIIYGNGGDDTIEGYGGDDTLYGGIDNDTLLGGDGKDTLYGNEGGDKLHGGNDDDILNGNEGNDYLYGNNGNDTLLGGEGSDKLYGEYGNDTLIGGKGNDYLDGGYNDDTYIFARGDGQDIISDNSGNNIIKFQEGIAKEDILATRIANSNDLKITIKNSNDSLYINNAYNNFNIKFSFSDNTILTLNDIALQVDDDDNSNNLKGYNSNDIIYGNGGDDTIEGYGGDDTLYGGIDNDTLLGGDGKDTLYGNEGGDKLHGGNDDDILNGNEGNDYLYGNNGNDTLLGGEGSDKLYGEYGNDTLIGGKGNDYLDGGYNDDTYIFARGDGQDIISDNSGNNIIKFQEGIAKEDILATRIANSNDLKITIKNSNDSLYINNAYNNFNIKFSFSDNTILTLNDIALQVDDDDNSNNLKGYNSNDIIYGNGGDDTIEGYGGDDTLYGGIDNDTLLGGDGKDTLYGNEGGDKLHGGNDDDILNGNEGNDYLYGNNGNDTLLGGEGSDKLYGEYGNDTLIGGKGNDYLDGGYNDDTYIFARGDGQDIISDNSGNNIIKFQEGIAKEDILATRIANSNDLKITIKNSNDSLYINNAYNNFNIKFSFSDNTILTLNDIALQVDDDDNSNNLKGYNSNDIIYGNGGDDTIEGYGGDDTLYGGIDNDTLLGGDGKDTLYGNEGGDKLHGGNDDDILNGNEGNDYLYGNNGNDTLLGGEGSDKLYGEYGNDTLIGGKGNDYLDGGYNDDTYIFARGDGQDIISDNSGNNIIKFQEGIAKEDILATRIANSNDLKITIKNSNDSLYINNAYNNFNIKFSFSDNTILTLNDIALQVDDDDNSNNLKGYNSNDIIYGNGGDDTIEGYGGDDTLYGGIDNDTLLGGDGKDTLYGNEGGDKLHGGNDDDILNGNEGNDYLYGNNGNDTLLGGEGSDKLYGEYGNDTLIGGKGNDYLDGGYNDDTYIFARGDGQDIISDNSGNNIIKFQEGIAKEDILATRIANSNDLKITIKNSNDSLYINNAYNNFNIKFSFSDNTILTLNDIALQVDDDDNSNNLKGYNSNDIIYGNGGDDTIEGYGGDDTLYGGIDNDTLLGGDGKDTLYGNEGGDKLHGGNDDDILNGNEGNDYLYGNNGNDTLLGGEGSDKLYGEYGNDTLIGGKGNDYLDGGYNDDTYIFARGDGQDIISDNSGNNIIKFQEGIAKEDILATRIANSNDLKITIKNSNDSLYINNAYNNFNIKFSFSDNTILTLNDIALQVDDDDNSNNLKGYNSNDIIYGNGGDDTIEGYGGDDTLYGGIDNDTLLGGDGKDTLYGNEGGDKLHGGNDDDILNGNEGNDYLYGNNGNDTLLGGEGSDKLYGEYGNDTLIGGKGNDYLDGGYNDDTYIFARGDGQDIISDNSGNNIIKFQEGIAKEDILATRIANSNDLKITIKNSNDSLYINNAYNNFNIKFSFSDNTILTLNDIALQVDDDDNSNNLKGYNSNDIIYGNGGDDTIEGYGGDDTLYGGIDNDTLLGGDGKDTLYGNEGGDKLHGGNDDDILNGNEGNDYLYGNNGNDTLLGGEGSDKLYGEYGNDTLIGGKGNDYLDGGYNDDTYIFARGDGQDIISDNSGNNIIKFQEGIAKEDISFSYSENNLNIQYSNIDIITINNSSYKIELDDGSFITSNQIAKIIQDLNAFAKDNGIANITNDTIRNNQNMMSIVMGGWNN</sequence>
<dbReference type="OrthoDB" id="5363753at2"/>
<evidence type="ECO:0000256" key="3">
    <source>
        <dbReference type="ARBA" id="ARBA00022525"/>
    </source>
</evidence>
<dbReference type="InterPro" id="IPR011049">
    <property type="entry name" value="Serralysin-like_metalloprot_C"/>
</dbReference>
<keyword evidence="5" id="KW-0677">Repeat</keyword>
<keyword evidence="3" id="KW-0964">Secreted</keyword>
<dbReference type="RefSeq" id="WP_089181943.1">
    <property type="nucleotide sequence ID" value="NZ_UFVD01000001.1"/>
</dbReference>
<keyword evidence="9" id="KW-1185">Reference proteome</keyword>
<protein>
    <submittedName>
        <fullName evidence="8">Ig family protein</fullName>
    </submittedName>
</protein>
<comment type="subcellular location">
    <subcellularLocation>
        <location evidence="1">Membrane</location>
    </subcellularLocation>
    <subcellularLocation>
        <location evidence="2">Secreted</location>
    </subcellularLocation>
</comment>
<dbReference type="Gene3D" id="2.150.10.10">
    <property type="entry name" value="Serralysin-like metalloprotease, C-terminal"/>
    <property type="match status" value="15"/>
</dbReference>
<dbReference type="PRINTS" id="PR01488">
    <property type="entry name" value="RTXTOXINA"/>
</dbReference>
<dbReference type="PANTHER" id="PTHR38340">
    <property type="entry name" value="S-LAYER PROTEIN"/>
    <property type="match status" value="1"/>
</dbReference>
<evidence type="ECO:0000256" key="5">
    <source>
        <dbReference type="ARBA" id="ARBA00022737"/>
    </source>
</evidence>
<dbReference type="PANTHER" id="PTHR38340:SF1">
    <property type="entry name" value="S-LAYER PROTEIN"/>
    <property type="match status" value="1"/>
</dbReference>
<reference evidence="8 9" key="1">
    <citation type="submission" date="2018-06" db="EMBL/GenBank/DDBJ databases">
        <authorList>
            <consortium name="Pathogen Informatics"/>
            <person name="Doyle S."/>
        </authorList>
    </citation>
    <scope>NUCLEOTIDE SEQUENCE [LARGE SCALE GENOMIC DNA]</scope>
    <source>
        <strain evidence="8 9">NCTC12475</strain>
    </source>
</reference>
<dbReference type="GO" id="GO:0016020">
    <property type="term" value="C:membrane"/>
    <property type="evidence" value="ECO:0007669"/>
    <property type="project" value="UniProtKB-SubCell"/>
</dbReference>
<evidence type="ECO:0000256" key="6">
    <source>
        <dbReference type="ARBA" id="ARBA00023026"/>
    </source>
</evidence>
<dbReference type="InterPro" id="IPR050557">
    <property type="entry name" value="RTX_toxin/Mannuronan_C5-epim"/>
</dbReference>